<comment type="caution">
    <text evidence="1">The sequence shown here is derived from an EMBL/GenBank/DDBJ whole genome shotgun (WGS) entry which is preliminary data.</text>
</comment>
<evidence type="ECO:0000313" key="2">
    <source>
        <dbReference type="Proteomes" id="UP001328733"/>
    </source>
</evidence>
<gene>
    <name evidence="1" type="ORF">V0288_23485</name>
</gene>
<organism evidence="1 2">
    <name type="scientific">Pannus brasiliensis CCIBt3594</name>
    <dbReference type="NCBI Taxonomy" id="1427578"/>
    <lineage>
        <taxon>Bacteria</taxon>
        <taxon>Bacillati</taxon>
        <taxon>Cyanobacteriota</taxon>
        <taxon>Cyanophyceae</taxon>
        <taxon>Oscillatoriophycideae</taxon>
        <taxon>Chroococcales</taxon>
        <taxon>Microcystaceae</taxon>
        <taxon>Pannus</taxon>
    </lineage>
</organism>
<dbReference type="EMBL" id="JBAFSM010000075">
    <property type="protein sequence ID" value="MEG3440112.1"/>
    <property type="molecule type" value="Genomic_DNA"/>
</dbReference>
<evidence type="ECO:0000313" key="1">
    <source>
        <dbReference type="EMBL" id="MEG3440112.1"/>
    </source>
</evidence>
<dbReference type="Proteomes" id="UP001328733">
    <property type="component" value="Unassembled WGS sequence"/>
</dbReference>
<protein>
    <submittedName>
        <fullName evidence="1">Uncharacterized protein</fullName>
    </submittedName>
</protein>
<reference evidence="1 2" key="1">
    <citation type="submission" date="2024-01" db="EMBL/GenBank/DDBJ databases">
        <title>Genomic insights into the taxonomy and metabolism of the cyanobacterium Pannus brasiliensis CCIBt3594.</title>
        <authorList>
            <person name="Machado M."/>
            <person name="Botero N.B."/>
            <person name="Andreote A.P.D."/>
            <person name="Feitosa A.M.T."/>
            <person name="Popin R."/>
            <person name="Sivonen K."/>
            <person name="Fiore M.F."/>
        </authorList>
    </citation>
    <scope>NUCLEOTIDE SEQUENCE [LARGE SCALE GENOMIC DNA]</scope>
    <source>
        <strain evidence="1 2">CCIBt3594</strain>
    </source>
</reference>
<dbReference type="RefSeq" id="WP_332867582.1">
    <property type="nucleotide sequence ID" value="NZ_JBAFSM010000075.1"/>
</dbReference>
<proteinExistence type="predicted"/>
<sequence>MKTLEFLSTLNTAPKGWGFWLDRQHLDENHIGQYSFENDRLPKSFVHVGSLDELAHLRQQYILGHLDERHNEEELGMEWARQVLAKVT</sequence>
<dbReference type="AlphaFoldDB" id="A0AAW9QZ84"/>
<name>A0AAW9QZ84_9CHRO</name>
<accession>A0AAW9QZ84</accession>
<keyword evidence="2" id="KW-1185">Reference proteome</keyword>